<dbReference type="OrthoDB" id="1304867at2759"/>
<accession>A0A2U1Q5F6</accession>
<name>A0A2U1Q5F6_ARTAN</name>
<reference evidence="1 2" key="1">
    <citation type="journal article" date="2018" name="Mol. Plant">
        <title>The genome of Artemisia annua provides insight into the evolution of Asteraceae family and artemisinin biosynthesis.</title>
        <authorList>
            <person name="Shen Q."/>
            <person name="Zhang L."/>
            <person name="Liao Z."/>
            <person name="Wang S."/>
            <person name="Yan T."/>
            <person name="Shi P."/>
            <person name="Liu M."/>
            <person name="Fu X."/>
            <person name="Pan Q."/>
            <person name="Wang Y."/>
            <person name="Lv Z."/>
            <person name="Lu X."/>
            <person name="Zhang F."/>
            <person name="Jiang W."/>
            <person name="Ma Y."/>
            <person name="Chen M."/>
            <person name="Hao X."/>
            <person name="Li L."/>
            <person name="Tang Y."/>
            <person name="Lv G."/>
            <person name="Zhou Y."/>
            <person name="Sun X."/>
            <person name="Brodelius P.E."/>
            <person name="Rose J.K.C."/>
            <person name="Tang K."/>
        </authorList>
    </citation>
    <scope>NUCLEOTIDE SEQUENCE [LARGE SCALE GENOMIC DNA]</scope>
    <source>
        <strain evidence="2">cv. Huhao1</strain>
        <tissue evidence="1">Leaf</tissue>
    </source>
</reference>
<evidence type="ECO:0000313" key="1">
    <source>
        <dbReference type="EMBL" id="PWA93203.1"/>
    </source>
</evidence>
<gene>
    <name evidence="1" type="ORF">CTI12_AA073660</name>
</gene>
<organism evidence="1 2">
    <name type="scientific">Artemisia annua</name>
    <name type="common">Sweet wormwood</name>
    <dbReference type="NCBI Taxonomy" id="35608"/>
    <lineage>
        <taxon>Eukaryota</taxon>
        <taxon>Viridiplantae</taxon>
        <taxon>Streptophyta</taxon>
        <taxon>Embryophyta</taxon>
        <taxon>Tracheophyta</taxon>
        <taxon>Spermatophyta</taxon>
        <taxon>Magnoliopsida</taxon>
        <taxon>eudicotyledons</taxon>
        <taxon>Gunneridae</taxon>
        <taxon>Pentapetalae</taxon>
        <taxon>asterids</taxon>
        <taxon>campanulids</taxon>
        <taxon>Asterales</taxon>
        <taxon>Asteraceae</taxon>
        <taxon>Asteroideae</taxon>
        <taxon>Anthemideae</taxon>
        <taxon>Artemisiinae</taxon>
        <taxon>Artemisia</taxon>
    </lineage>
</organism>
<comment type="caution">
    <text evidence="1">The sequence shown here is derived from an EMBL/GenBank/DDBJ whole genome shotgun (WGS) entry which is preliminary data.</text>
</comment>
<keyword evidence="2" id="KW-1185">Reference proteome</keyword>
<dbReference type="Proteomes" id="UP000245207">
    <property type="component" value="Unassembled WGS sequence"/>
</dbReference>
<evidence type="ECO:0000313" key="2">
    <source>
        <dbReference type="Proteomes" id="UP000245207"/>
    </source>
</evidence>
<proteinExistence type="predicted"/>
<sequence>MAIFDLNESAVSVPESSGNLSNCLVVVVCDNSGNISGSSYADVAADSIEVHATRVYTRKLFVLVQKEIIFGSWLCSIMSKTCDELCDVSVIFEEKLVPGTIPEVVDEDSTSENIEE</sequence>
<protein>
    <submittedName>
        <fullName evidence="1">Uncharacterized protein</fullName>
    </submittedName>
</protein>
<dbReference type="EMBL" id="PKPP01000404">
    <property type="protein sequence ID" value="PWA93203.1"/>
    <property type="molecule type" value="Genomic_DNA"/>
</dbReference>
<dbReference type="AlphaFoldDB" id="A0A2U1Q5F6"/>